<reference evidence="2 3" key="1">
    <citation type="submission" date="2023-05" db="EMBL/GenBank/DDBJ databases">
        <title>Sedimentitalea sp. nov. JM2-8.</title>
        <authorList>
            <person name="Huang J."/>
        </authorList>
    </citation>
    <scope>NUCLEOTIDE SEQUENCE [LARGE SCALE GENOMIC DNA]</scope>
    <source>
        <strain evidence="2 3">JM2-8</strain>
    </source>
</reference>
<dbReference type="Gene3D" id="2.60.120.260">
    <property type="entry name" value="Galactose-binding domain-like"/>
    <property type="match status" value="1"/>
</dbReference>
<dbReference type="Pfam" id="PF13550">
    <property type="entry name" value="Phage-tail_3"/>
    <property type="match status" value="1"/>
</dbReference>
<keyword evidence="3" id="KW-1185">Reference proteome</keyword>
<comment type="caution">
    <text evidence="2">The sequence shown here is derived from an EMBL/GenBank/DDBJ whole genome shotgun (WGS) entry which is preliminary data.</text>
</comment>
<proteinExistence type="predicted"/>
<dbReference type="Proteomes" id="UP001227126">
    <property type="component" value="Unassembled WGS sequence"/>
</dbReference>
<sequence length="1335" mass="141640">MTAVGGFFASISSTVIGGFLLRTALSIGASLLIQKLAGNQQSDASFSVRGRMDRGANIPQSFGIGEYATAGTLAYTNTSAGHSPNAALWWVVTLSDIPITGINDVWVNGVKRTLMPAGADGRRAVSGFQTTPGQSSNVPGNHLMVEFFDGTQTAADSVLTSLFGGSSRPWASTAVGKGTAYAVVYAYVSQDFFPNGIPKVLFELTGAPLYDISKDTTAGGSGTHRWNDPTTWESSTCTAVQLYNILRGITYDGEWFYGLQDVTEAQLPAAHWIDQINKCKETVTGDSGAEPRFRSGGEIPVNASAADVITALLTACNGRLSDAGGVYKLHVGVPGSTVMSFTDDDILSTEGQMFTPMFGLADTVNGVSAKYPAPNAAWQVESAPPLYRPDYEAEDGDRRLLVSVDFDLVPYPEQVQRLMKSALNEARRARRHTIALPPKFWALEPGDVIEWTSERNGYVSKQFRVDGVIDTVAADVILDLTEIDPTDYDFNTAVDFTQPAAPSLDVVIPTQDVPGFAVAPVSATDADGNARRPGIQATWSTDIDDDVIALKFQTRVKMTGAAVPTHRCDTPLDGSAVITDGIIPNTQYEVRARYITRTYRPLDWTSWLTVTSPDTRIGSNDLETTIADTIAAAAGVETALTDLTAGFVGNLVDGFADEAEARDLKITSTANILRSEFNSAASFLSVRDFADGSGDWTPADHTIVTSTTPALPAGITHALRMDDQGVQDGGLRVDAGMADRVMEWSGWVLTEDATGDAIIRIRTQRTDGITIDNTDITIRDAGVQGWAQFSVQITLPSDVGQWTPVLRSSVSGTTQNIFWANLDLRDVSGIAAAETSAKAYADQEILALTGPGGAITTVSETLAAEVTSLRGESDGLNVILDDLTKLFENNSTTLSGAAAVGQPDTIIVTEAAGTRVTSGNTNGGAVIEIDEEKARQFSGRRVKISILARAPVSAPSTRFGIAYSTADAGNSGYLQADADLQTSWEWFYFFFGVPTAGNGGPDYLAIFGDDDQNGDGTQVARVNIQIAAEAADLPEIADLQGSVTEIKGLDLDALTGTAFGTFMTQLNVDAGGTSATITSLNSAKSDMDGFASAFSGLTVTTSGGAIAGFKASSWTSPDGTGSLLELMGDVVKVGTMAADRLQVGSFTANLVDSASFAVAGLAVFGNNIAGGGFDGTFSENGENITDAGTVGYAFSKNDAVLNRLIVRNSIVDGAVSDRQDVFTFYPTHSITFPPIATNDATVFVFGLDEEVTADNTGQTTVAIRVRYFRNGQWTSYETVGGNNSIATPSIFYPLRVAGVVAARADLIQFQINHTHQYPGNFYQQNQYFEVWGVTR</sequence>
<evidence type="ECO:0000313" key="3">
    <source>
        <dbReference type="Proteomes" id="UP001227126"/>
    </source>
</evidence>
<organism evidence="2 3">
    <name type="scientific">Sedimentitalea xiamensis</name>
    <dbReference type="NCBI Taxonomy" id="3050037"/>
    <lineage>
        <taxon>Bacteria</taxon>
        <taxon>Pseudomonadati</taxon>
        <taxon>Pseudomonadota</taxon>
        <taxon>Alphaproteobacteria</taxon>
        <taxon>Rhodobacterales</taxon>
        <taxon>Paracoccaceae</taxon>
        <taxon>Sedimentitalea</taxon>
    </lineage>
</organism>
<protein>
    <submittedName>
        <fullName evidence="2">Phage tail protein</fullName>
    </submittedName>
</protein>
<evidence type="ECO:0000313" key="2">
    <source>
        <dbReference type="EMBL" id="MDK3075150.1"/>
    </source>
</evidence>
<accession>A0ABT7FJE7</accession>
<name>A0ABT7FJE7_9RHOB</name>
<evidence type="ECO:0000259" key="1">
    <source>
        <dbReference type="PROSITE" id="PS50853"/>
    </source>
</evidence>
<gene>
    <name evidence="2" type="ORF">QO034_18845</name>
</gene>
<feature type="domain" description="Fibronectin type-III" evidence="1">
    <location>
        <begin position="517"/>
        <end position="615"/>
    </location>
</feature>
<dbReference type="InterPro" id="IPR032876">
    <property type="entry name" value="J_dom"/>
</dbReference>
<dbReference type="EMBL" id="JASNJE010000031">
    <property type="protein sequence ID" value="MDK3075150.1"/>
    <property type="molecule type" value="Genomic_DNA"/>
</dbReference>
<dbReference type="InterPro" id="IPR003961">
    <property type="entry name" value="FN3_dom"/>
</dbReference>
<dbReference type="PROSITE" id="PS50853">
    <property type="entry name" value="FN3"/>
    <property type="match status" value="1"/>
</dbReference>